<evidence type="ECO:0000313" key="3">
    <source>
        <dbReference type="EMBL" id="SAL06243.1"/>
    </source>
</evidence>
<evidence type="ECO:0000256" key="1">
    <source>
        <dbReference type="SAM" id="SignalP"/>
    </source>
</evidence>
<organism evidence="3 4">
    <name type="scientific">Caballeronia calidae</name>
    <dbReference type="NCBI Taxonomy" id="1777139"/>
    <lineage>
        <taxon>Bacteria</taxon>
        <taxon>Pseudomonadati</taxon>
        <taxon>Pseudomonadota</taxon>
        <taxon>Betaproteobacteria</taxon>
        <taxon>Burkholderiales</taxon>
        <taxon>Burkholderiaceae</taxon>
        <taxon>Caballeronia</taxon>
    </lineage>
</organism>
<dbReference type="OrthoDB" id="8751277at2"/>
<evidence type="ECO:0000259" key="2">
    <source>
        <dbReference type="Pfam" id="PF05229"/>
    </source>
</evidence>
<dbReference type="Proteomes" id="UP000071859">
    <property type="component" value="Unassembled WGS sequence"/>
</dbReference>
<feature type="domain" description="Spore coat protein U/FanG" evidence="2">
    <location>
        <begin position="32"/>
        <end position="162"/>
    </location>
</feature>
<protein>
    <submittedName>
        <fullName evidence="3">Spore coat U domain-containing protein</fullName>
    </submittedName>
</protein>
<dbReference type="AlphaFoldDB" id="A0A158EHH2"/>
<dbReference type="RefSeq" id="WP_062612150.1">
    <property type="nucleotide sequence ID" value="NZ_FCOX02000107.1"/>
</dbReference>
<gene>
    <name evidence="3" type="ORF">AWB78_07960</name>
</gene>
<dbReference type="InterPro" id="IPR007893">
    <property type="entry name" value="Spore_coat_U/FanG"/>
</dbReference>
<evidence type="ECO:0000313" key="4">
    <source>
        <dbReference type="Proteomes" id="UP000071859"/>
    </source>
</evidence>
<proteinExistence type="predicted"/>
<name>A0A158EHH2_9BURK</name>
<feature type="signal peptide" evidence="1">
    <location>
        <begin position="1"/>
        <end position="28"/>
    </location>
</feature>
<keyword evidence="1" id="KW-0732">Signal</keyword>
<dbReference type="InterPro" id="IPR053167">
    <property type="entry name" value="Spore_coat_component"/>
</dbReference>
<dbReference type="SMART" id="SM00972">
    <property type="entry name" value="SCPU"/>
    <property type="match status" value="1"/>
</dbReference>
<dbReference type="EMBL" id="FCOX02000107">
    <property type="protein sequence ID" value="SAL06243.1"/>
    <property type="molecule type" value="Genomic_DNA"/>
</dbReference>
<dbReference type="PANTHER" id="PTHR37089">
    <property type="entry name" value="PROTEIN U-RELATED"/>
    <property type="match status" value="1"/>
</dbReference>
<sequence length="165" mass="16710">MNTHIRIFQLSLLGVIAATGLVVPSAKAGTDTANLTVKIVITSTCDIHTAPPTDVNFGTVSSTATNIAQAGSITANCTPGTTYQISLDNGLNASGGQRRMAQGSNFVAYNLYTDSAHANTWSTGASAYSGSGAGSAQVIPVYGVVPSANAQAGTYTDTVVATISY</sequence>
<accession>A0A158EHH2</accession>
<dbReference type="Pfam" id="PF05229">
    <property type="entry name" value="SCPU"/>
    <property type="match status" value="1"/>
</dbReference>
<feature type="chain" id="PRO_5007625190" evidence="1">
    <location>
        <begin position="29"/>
        <end position="165"/>
    </location>
</feature>
<comment type="caution">
    <text evidence="3">The sequence shown here is derived from an EMBL/GenBank/DDBJ whole genome shotgun (WGS) entry which is preliminary data.</text>
</comment>
<keyword evidence="4" id="KW-1185">Reference proteome</keyword>
<reference evidence="3" key="1">
    <citation type="submission" date="2016-01" db="EMBL/GenBank/DDBJ databases">
        <authorList>
            <person name="Peeters C."/>
        </authorList>
    </citation>
    <scope>NUCLEOTIDE SEQUENCE</scope>
    <source>
        <strain evidence="3">LMG 29321</strain>
    </source>
</reference>